<evidence type="ECO:0000313" key="1">
    <source>
        <dbReference type="EMBL" id="EQB53330.1"/>
    </source>
</evidence>
<accession>T0LXY0</accession>
<organism evidence="1 2">
    <name type="scientific">Colletotrichum gloeosporioides (strain Cg-14)</name>
    <name type="common">Anthracnose fungus</name>
    <name type="synonym">Glomerella cingulata</name>
    <dbReference type="NCBI Taxonomy" id="1237896"/>
    <lineage>
        <taxon>Eukaryota</taxon>
        <taxon>Fungi</taxon>
        <taxon>Dikarya</taxon>
        <taxon>Ascomycota</taxon>
        <taxon>Pezizomycotina</taxon>
        <taxon>Sordariomycetes</taxon>
        <taxon>Hypocreomycetidae</taxon>
        <taxon>Glomerellales</taxon>
        <taxon>Glomerellaceae</taxon>
        <taxon>Colletotrichum</taxon>
        <taxon>Colletotrichum gloeosporioides species complex</taxon>
    </lineage>
</organism>
<proteinExistence type="predicted"/>
<dbReference type="Proteomes" id="UP000015530">
    <property type="component" value="Unassembled WGS sequence"/>
</dbReference>
<gene>
    <name evidence="1" type="ORF">CGLO_06960</name>
</gene>
<comment type="caution">
    <text evidence="1">The sequence shown here is derived from an EMBL/GenBank/DDBJ whole genome shotgun (WGS) entry which is preliminary data.</text>
</comment>
<dbReference type="EMBL" id="AMYD01001389">
    <property type="protein sequence ID" value="EQB53330.1"/>
    <property type="molecule type" value="Genomic_DNA"/>
</dbReference>
<protein>
    <submittedName>
        <fullName evidence="1">Uncharacterized protein</fullName>
    </submittedName>
</protein>
<sequence length="15" mass="1742">MWAYVGMGINTVDER</sequence>
<name>T0LXY0_COLGC</name>
<reference evidence="2" key="1">
    <citation type="journal article" date="2013" name="Mol. Plant Microbe Interact.">
        <title>Global aspects of pacC regulation of pathogenicity genes in Colletotrichum gloeosporioides as revealed by transcriptome analysis.</title>
        <authorList>
            <person name="Alkan N."/>
            <person name="Meng X."/>
            <person name="Friedlander G."/>
            <person name="Reuveni E."/>
            <person name="Sukno S."/>
            <person name="Sherman A."/>
            <person name="Thon M."/>
            <person name="Fluhr R."/>
            <person name="Prusky D."/>
        </authorList>
    </citation>
    <scope>NUCLEOTIDE SEQUENCE [LARGE SCALE GENOMIC DNA]</scope>
    <source>
        <strain evidence="2">Cg-14</strain>
    </source>
</reference>
<evidence type="ECO:0000313" key="2">
    <source>
        <dbReference type="Proteomes" id="UP000015530"/>
    </source>
</evidence>
<dbReference type="HOGENOM" id="CLU_3434118_0_0_1"/>